<name>B7S462_PHATC</name>
<protein>
    <submittedName>
        <fullName evidence="1">Uncharacterized protein</fullName>
    </submittedName>
</protein>
<reference evidence="2" key="2">
    <citation type="submission" date="2008-08" db="EMBL/GenBank/DDBJ databases">
        <authorList>
            <consortium name="Diatom Consortium"/>
            <person name="Grigoriev I."/>
            <person name="Grimwood J."/>
            <person name="Kuo A."/>
            <person name="Otillar R.P."/>
            <person name="Salamov A."/>
            <person name="Detter J.C."/>
            <person name="Lindquist E."/>
            <person name="Shapiro H."/>
            <person name="Lucas S."/>
            <person name="Glavina del Rio T."/>
            <person name="Pitluck S."/>
            <person name="Rokhsar D."/>
            <person name="Bowler C."/>
        </authorList>
    </citation>
    <scope>GENOME REANNOTATION</scope>
    <source>
        <strain evidence="2">CCAP 1055/1</strain>
    </source>
</reference>
<dbReference type="GeneID" id="7205031"/>
<organism evidence="1 2">
    <name type="scientific">Phaeodactylum tricornutum (strain CCAP 1055/1)</name>
    <dbReference type="NCBI Taxonomy" id="556484"/>
    <lineage>
        <taxon>Eukaryota</taxon>
        <taxon>Sar</taxon>
        <taxon>Stramenopiles</taxon>
        <taxon>Ochrophyta</taxon>
        <taxon>Bacillariophyta</taxon>
        <taxon>Bacillariophyceae</taxon>
        <taxon>Bacillariophycidae</taxon>
        <taxon>Naviculales</taxon>
        <taxon>Phaeodactylaceae</taxon>
        <taxon>Phaeodactylum</taxon>
    </lineage>
</organism>
<accession>B7S462</accession>
<dbReference type="KEGG" id="pti:PHATRDRAFT_bd1693"/>
<dbReference type="HOGENOM" id="CLU_985050_0_0_1"/>
<reference evidence="1 2" key="1">
    <citation type="journal article" date="2008" name="Nature">
        <title>The Phaeodactylum genome reveals the evolutionary history of diatom genomes.</title>
        <authorList>
            <person name="Bowler C."/>
            <person name="Allen A.E."/>
            <person name="Badger J.H."/>
            <person name="Grimwood J."/>
            <person name="Jabbari K."/>
            <person name="Kuo A."/>
            <person name="Maheswari U."/>
            <person name="Martens C."/>
            <person name="Maumus F."/>
            <person name="Otillar R.P."/>
            <person name="Rayko E."/>
            <person name="Salamov A."/>
            <person name="Vandepoele K."/>
            <person name="Beszteri B."/>
            <person name="Gruber A."/>
            <person name="Heijde M."/>
            <person name="Katinka M."/>
            <person name="Mock T."/>
            <person name="Valentin K."/>
            <person name="Verret F."/>
            <person name="Berges J.A."/>
            <person name="Brownlee C."/>
            <person name="Cadoret J.P."/>
            <person name="Chiovitti A."/>
            <person name="Choi C.J."/>
            <person name="Coesel S."/>
            <person name="De Martino A."/>
            <person name="Detter J.C."/>
            <person name="Durkin C."/>
            <person name="Falciatore A."/>
            <person name="Fournet J."/>
            <person name="Haruta M."/>
            <person name="Huysman M.J."/>
            <person name="Jenkins B.D."/>
            <person name="Jiroutova K."/>
            <person name="Jorgensen R.E."/>
            <person name="Joubert Y."/>
            <person name="Kaplan A."/>
            <person name="Kroger N."/>
            <person name="Kroth P.G."/>
            <person name="La Roche J."/>
            <person name="Lindquist E."/>
            <person name="Lommer M."/>
            <person name="Martin-Jezequel V."/>
            <person name="Lopez P.J."/>
            <person name="Lucas S."/>
            <person name="Mangogna M."/>
            <person name="McGinnis K."/>
            <person name="Medlin L.K."/>
            <person name="Montsant A."/>
            <person name="Oudot-Le Secq M.P."/>
            <person name="Napoli C."/>
            <person name="Obornik M."/>
            <person name="Parker M.S."/>
            <person name="Petit J.L."/>
            <person name="Porcel B.M."/>
            <person name="Poulsen N."/>
            <person name="Robison M."/>
            <person name="Rychlewski L."/>
            <person name="Rynearson T.A."/>
            <person name="Schmutz J."/>
            <person name="Shapiro H."/>
            <person name="Siaut M."/>
            <person name="Stanley M."/>
            <person name="Sussman M.R."/>
            <person name="Taylor A.R."/>
            <person name="Vardi A."/>
            <person name="von Dassow P."/>
            <person name="Vyverman W."/>
            <person name="Willis A."/>
            <person name="Wyrwicz L.S."/>
            <person name="Rokhsar D.S."/>
            <person name="Weissenbach J."/>
            <person name="Armbrust E.V."/>
            <person name="Green B.R."/>
            <person name="Van de Peer Y."/>
            <person name="Grigoriev I.V."/>
        </authorList>
    </citation>
    <scope>NUCLEOTIDE SEQUENCE [LARGE SCALE GENOMIC DNA]</scope>
    <source>
        <strain evidence="1 2">CCAP 1055/1</strain>
    </source>
</reference>
<dbReference type="EMBL" id="DS999284">
    <property type="protein sequence ID" value="EEC42627.1"/>
    <property type="molecule type" value="Genomic_DNA"/>
</dbReference>
<dbReference type="OrthoDB" id="10607435at2759"/>
<keyword evidence="2" id="KW-1185">Reference proteome</keyword>
<evidence type="ECO:0000313" key="1">
    <source>
        <dbReference type="EMBL" id="EEC42627.1"/>
    </source>
</evidence>
<sequence length="283" mass="31381">MLSSITTIARRSTLAASQKATVPLLNSLANRSFSGPRKASSERVPDEDYYDGHLMTDHLEYLDDMLDNALKMETSMEDLKGTYAKKRHAFENVGWMNRAEIDLLFDEAAMHKEKISNQISDLKRLVREARQTLAVDSPEGIPDGEVKDNIAEVNRLIQAAANHEDTAEILAAQRIVAVDGPDGNPDGSTGEDLREIDRLIDHAATHEDARSIEVGHQMGADQSAFAVDAPDGLPDGSTREDLYVTEQFVADAAKMEDANTIKLQHKMEDAVRNDRARDAEHDW</sequence>
<evidence type="ECO:0000313" key="2">
    <source>
        <dbReference type="Proteomes" id="UP000000759"/>
    </source>
</evidence>
<dbReference type="PaxDb" id="2850-Phatrdraft1693"/>
<dbReference type="Proteomes" id="UP000000759">
    <property type="component" value="Unassembled WGS sequence"/>
</dbReference>
<proteinExistence type="predicted"/>
<dbReference type="InParanoid" id="B7S462"/>
<dbReference type="RefSeq" id="XP_002176391.1">
    <property type="nucleotide sequence ID" value="XM_002176355.1"/>
</dbReference>
<gene>
    <name evidence="1" type="ORF">PHATRDRAFT_bd1693</name>
</gene>
<dbReference type="AlphaFoldDB" id="B7S462"/>